<gene>
    <name evidence="9" type="ORF">SPRG_13675</name>
</gene>
<evidence type="ECO:0000256" key="2">
    <source>
        <dbReference type="ARBA" id="ARBA00022645"/>
    </source>
</evidence>
<evidence type="ECO:0000256" key="4">
    <source>
        <dbReference type="ARBA" id="ARBA00022729"/>
    </source>
</evidence>
<dbReference type="EMBL" id="KK583289">
    <property type="protein sequence ID" value="KDO21362.1"/>
    <property type="molecule type" value="Genomic_DNA"/>
</dbReference>
<dbReference type="Gene3D" id="1.10.287.410">
    <property type="match status" value="1"/>
</dbReference>
<keyword evidence="3 7" id="KW-0645">Protease</keyword>
<evidence type="ECO:0000256" key="8">
    <source>
        <dbReference type="SAM" id="Phobius"/>
    </source>
</evidence>
<evidence type="ECO:0000256" key="1">
    <source>
        <dbReference type="ARBA" id="ARBA00009431"/>
    </source>
</evidence>
<organism evidence="9 10">
    <name type="scientific">Saprolegnia parasitica (strain CBS 223.65)</name>
    <dbReference type="NCBI Taxonomy" id="695850"/>
    <lineage>
        <taxon>Eukaryota</taxon>
        <taxon>Sar</taxon>
        <taxon>Stramenopiles</taxon>
        <taxon>Oomycota</taxon>
        <taxon>Saprolegniomycetes</taxon>
        <taxon>Saprolegniales</taxon>
        <taxon>Saprolegniaceae</taxon>
        <taxon>Saprolegnia</taxon>
    </lineage>
</organism>
<dbReference type="PANTHER" id="PTHR11802">
    <property type="entry name" value="SERINE PROTEASE FAMILY S10 SERINE CARBOXYPEPTIDASE"/>
    <property type="match status" value="1"/>
</dbReference>
<dbReference type="GeneID" id="24135539"/>
<dbReference type="VEuPathDB" id="FungiDB:SPRG_13675"/>
<sequence length="508" mass="56247">MARGRSYETIALGEDTGLTATGRTNLAALSRHRRFLLALTGVCALFYAGVELLPAWEAPVASTTTTTALNHQATVVPERKFVPRVDDSDEVDTFCGIVGQESGYITLPNKKDDHYFYWFFESRRNPEKDPLILWLTGGPGCSSMLALLYENGPCVVTKDLKTQLNPLSWNNIANVIWLDQPTGVGFSYGAKDDYDTNENQVGENIWYFLQGWLAANPRFHGRDFYIFGESYGGHFVPAAAHAIFTRNPSAKPDEHVIALRGIAIGNGLTDPIEQYAHAADMTENAYNLTLVSPEFEASMKAQVPACVEMVKQCQTNDSVCANAQAFCHEALVNPLFLTTGRNPYDVRKPCAGGQSIGCYDFSHIQAFLNSPGIMDVLGVDTNKVSQWQECNFAINAQFGNDWMKVYSQYVPPMLDAGIRVMIYAGDADLMCNWQGNEAWTKHLPWSGHAAFNAAANRPMLFQDKPVGEVRSAQGLSFLRIYEAGHMVPLDQPEVSLAMVDTFLRNEAF</sequence>
<keyword evidence="5 7" id="KW-0378">Hydrolase</keyword>
<keyword evidence="8" id="KW-0812">Transmembrane</keyword>
<dbReference type="EC" id="3.4.16.-" evidence="7"/>
<accession>A0A067C3H8</accession>
<dbReference type="OrthoDB" id="443318at2759"/>
<dbReference type="RefSeq" id="XP_012207918.1">
    <property type="nucleotide sequence ID" value="XM_012352528.1"/>
</dbReference>
<keyword evidence="2 7" id="KW-0121">Carboxypeptidase</keyword>
<keyword evidence="10" id="KW-1185">Reference proteome</keyword>
<dbReference type="GO" id="GO:0006508">
    <property type="term" value="P:proteolysis"/>
    <property type="evidence" value="ECO:0007669"/>
    <property type="project" value="UniProtKB-KW"/>
</dbReference>
<dbReference type="AlphaFoldDB" id="A0A067C3H8"/>
<evidence type="ECO:0000256" key="5">
    <source>
        <dbReference type="ARBA" id="ARBA00022801"/>
    </source>
</evidence>
<keyword evidence="8" id="KW-0472">Membrane</keyword>
<dbReference type="OMA" id="TSCDDTV"/>
<dbReference type="InterPro" id="IPR001563">
    <property type="entry name" value="Peptidase_S10"/>
</dbReference>
<name>A0A067C3H8_SAPPC</name>
<reference evidence="9 10" key="1">
    <citation type="journal article" date="2013" name="PLoS Genet.">
        <title>Distinctive expansion of potential virulence genes in the genome of the oomycete fish pathogen Saprolegnia parasitica.</title>
        <authorList>
            <person name="Jiang R.H."/>
            <person name="de Bruijn I."/>
            <person name="Haas B.J."/>
            <person name="Belmonte R."/>
            <person name="Lobach L."/>
            <person name="Christie J."/>
            <person name="van den Ackerveken G."/>
            <person name="Bottin A."/>
            <person name="Bulone V."/>
            <person name="Diaz-Moreno S.M."/>
            <person name="Dumas B."/>
            <person name="Fan L."/>
            <person name="Gaulin E."/>
            <person name="Govers F."/>
            <person name="Grenville-Briggs L.J."/>
            <person name="Horner N.R."/>
            <person name="Levin J.Z."/>
            <person name="Mammella M."/>
            <person name="Meijer H.J."/>
            <person name="Morris P."/>
            <person name="Nusbaum C."/>
            <person name="Oome S."/>
            <person name="Phillips A.J."/>
            <person name="van Rooyen D."/>
            <person name="Rzeszutek E."/>
            <person name="Saraiva M."/>
            <person name="Secombes C.J."/>
            <person name="Seidl M.F."/>
            <person name="Snel B."/>
            <person name="Stassen J.H."/>
            <person name="Sykes S."/>
            <person name="Tripathy S."/>
            <person name="van den Berg H."/>
            <person name="Vega-Arreguin J.C."/>
            <person name="Wawra S."/>
            <person name="Young S.K."/>
            <person name="Zeng Q."/>
            <person name="Dieguez-Uribeondo J."/>
            <person name="Russ C."/>
            <person name="Tyler B.M."/>
            <person name="van West P."/>
        </authorList>
    </citation>
    <scope>NUCLEOTIDE SEQUENCE [LARGE SCALE GENOMIC DNA]</scope>
    <source>
        <strain evidence="9 10">CBS 223.65</strain>
    </source>
</reference>
<keyword evidence="8" id="KW-1133">Transmembrane helix</keyword>
<evidence type="ECO:0000313" key="9">
    <source>
        <dbReference type="EMBL" id="KDO21362.1"/>
    </source>
</evidence>
<dbReference type="InterPro" id="IPR018202">
    <property type="entry name" value="Ser_caboxypep_ser_AS"/>
</dbReference>
<evidence type="ECO:0000256" key="7">
    <source>
        <dbReference type="RuleBase" id="RU361156"/>
    </source>
</evidence>
<dbReference type="SUPFAM" id="SSF53474">
    <property type="entry name" value="alpha/beta-Hydrolases"/>
    <property type="match status" value="1"/>
</dbReference>
<dbReference type="Proteomes" id="UP000030745">
    <property type="component" value="Unassembled WGS sequence"/>
</dbReference>
<proteinExistence type="inferred from homology"/>
<dbReference type="PANTHER" id="PTHR11802:SF113">
    <property type="entry name" value="SERINE CARBOXYPEPTIDASE CTSA-4.1"/>
    <property type="match status" value="1"/>
</dbReference>
<dbReference type="Gene3D" id="3.40.50.1820">
    <property type="entry name" value="alpha/beta hydrolase"/>
    <property type="match status" value="1"/>
</dbReference>
<dbReference type="PROSITE" id="PS00131">
    <property type="entry name" value="CARBOXYPEPT_SER_SER"/>
    <property type="match status" value="1"/>
</dbReference>
<keyword evidence="4" id="KW-0732">Signal</keyword>
<keyword evidence="6" id="KW-0325">Glycoprotein</keyword>
<dbReference type="GO" id="GO:0004185">
    <property type="term" value="F:serine-type carboxypeptidase activity"/>
    <property type="evidence" value="ECO:0007669"/>
    <property type="project" value="UniProtKB-UniRule"/>
</dbReference>
<evidence type="ECO:0000313" key="10">
    <source>
        <dbReference type="Proteomes" id="UP000030745"/>
    </source>
</evidence>
<comment type="similarity">
    <text evidence="1 7">Belongs to the peptidase S10 family.</text>
</comment>
<protein>
    <recommendedName>
        <fullName evidence="7">Carboxypeptidase</fullName>
        <ecNumber evidence="7">3.4.16.-</ecNumber>
    </recommendedName>
</protein>
<feature type="transmembrane region" description="Helical" evidence="8">
    <location>
        <begin position="35"/>
        <end position="56"/>
    </location>
</feature>
<evidence type="ECO:0000256" key="6">
    <source>
        <dbReference type="ARBA" id="ARBA00023180"/>
    </source>
</evidence>
<dbReference type="Pfam" id="PF00450">
    <property type="entry name" value="Peptidase_S10"/>
    <property type="match status" value="1"/>
</dbReference>
<evidence type="ECO:0000256" key="3">
    <source>
        <dbReference type="ARBA" id="ARBA00022670"/>
    </source>
</evidence>
<dbReference type="InterPro" id="IPR029058">
    <property type="entry name" value="AB_hydrolase_fold"/>
</dbReference>
<dbReference type="KEGG" id="spar:SPRG_13675"/>
<dbReference type="FunFam" id="1.10.287.410:FF:000002">
    <property type="entry name" value="Carboxypeptidase"/>
    <property type="match status" value="1"/>
</dbReference>
<dbReference type="PRINTS" id="PR00724">
    <property type="entry name" value="CRBOXYPTASEC"/>
</dbReference>